<name>A0A2W5N3I7_9BACT</name>
<dbReference type="AlphaFoldDB" id="A0A2W5N3I7"/>
<gene>
    <name evidence="1" type="ORF">DI551_04360</name>
</gene>
<dbReference type="Proteomes" id="UP000249417">
    <property type="component" value="Unassembled WGS sequence"/>
</dbReference>
<sequence length="183" mass="21182">MTPRPSTIDLDYAMAVGRGERAVDDPIRKGEIIFQLQDHYWQAHWADNLMGHGKDYMSEDGTKVRGYTSRESYNAILNILDSQSHSPQFTNRIDAIAEEFMPKDAQSMGRFAHWNKLDDYQKRQTITQSVDALSKLIKHHFDLDPALEVETKFVYRRLDYHTGRYGTVILTNAAFVDLDDPQR</sequence>
<reference evidence="1 2" key="1">
    <citation type="submission" date="2017-08" db="EMBL/GenBank/DDBJ databases">
        <title>Infants hospitalized years apart are colonized by the same room-sourced microbial strains.</title>
        <authorList>
            <person name="Brooks B."/>
            <person name="Olm M.R."/>
            <person name="Firek B.A."/>
            <person name="Baker R."/>
            <person name="Thomas B.C."/>
            <person name="Morowitz M.J."/>
            <person name="Banfield J.F."/>
        </authorList>
    </citation>
    <scope>NUCLEOTIDE SEQUENCE [LARGE SCALE GENOMIC DNA]</scope>
    <source>
        <strain evidence="1">S2_005_002_R2_29</strain>
    </source>
</reference>
<organism evidence="1 2">
    <name type="scientific">Micavibrio aeruginosavorus</name>
    <dbReference type="NCBI Taxonomy" id="349221"/>
    <lineage>
        <taxon>Bacteria</taxon>
        <taxon>Pseudomonadati</taxon>
        <taxon>Bdellovibrionota</taxon>
        <taxon>Bdellovibrionia</taxon>
        <taxon>Bdellovibrionales</taxon>
        <taxon>Pseudobdellovibrionaceae</taxon>
        <taxon>Micavibrio</taxon>
    </lineage>
</organism>
<accession>A0A2W5N3I7</accession>
<proteinExistence type="predicted"/>
<dbReference type="EMBL" id="QFQB01000020">
    <property type="protein sequence ID" value="PZQ46929.1"/>
    <property type="molecule type" value="Genomic_DNA"/>
</dbReference>
<evidence type="ECO:0000313" key="1">
    <source>
        <dbReference type="EMBL" id="PZQ46929.1"/>
    </source>
</evidence>
<comment type="caution">
    <text evidence="1">The sequence shown here is derived from an EMBL/GenBank/DDBJ whole genome shotgun (WGS) entry which is preliminary data.</text>
</comment>
<evidence type="ECO:0000313" key="2">
    <source>
        <dbReference type="Proteomes" id="UP000249417"/>
    </source>
</evidence>
<feature type="non-terminal residue" evidence="1">
    <location>
        <position position="183"/>
    </location>
</feature>
<protein>
    <submittedName>
        <fullName evidence="1">Uncharacterized protein</fullName>
    </submittedName>
</protein>